<comment type="caution">
    <text evidence="1">The sequence shown here is derived from an EMBL/GenBank/DDBJ whole genome shotgun (WGS) entry which is preliminary data.</text>
</comment>
<dbReference type="EMBL" id="BKCJ010988767">
    <property type="protein sequence ID" value="GFC61227.1"/>
    <property type="molecule type" value="Genomic_DNA"/>
</dbReference>
<gene>
    <name evidence="1" type="ORF">Tci_833197</name>
</gene>
<sequence length="120" mass="13700">MYVKEMKLELIATLMLLMLLAQILILPIAVGSLNINTIDSNHTDMPTLEVVSPIPTTRVHKDHLKEHIVGDPNLNTQTRRMINFSEETAMALKDPSWIEAIQEELLQFKLQDVWTLVDLP</sequence>
<name>A0A699Q5X7_TANCI</name>
<protein>
    <submittedName>
        <fullName evidence="1">Gag-Pol polyprotein</fullName>
    </submittedName>
</protein>
<organism evidence="1">
    <name type="scientific">Tanacetum cinerariifolium</name>
    <name type="common">Dalmatian daisy</name>
    <name type="synonym">Chrysanthemum cinerariifolium</name>
    <dbReference type="NCBI Taxonomy" id="118510"/>
    <lineage>
        <taxon>Eukaryota</taxon>
        <taxon>Viridiplantae</taxon>
        <taxon>Streptophyta</taxon>
        <taxon>Embryophyta</taxon>
        <taxon>Tracheophyta</taxon>
        <taxon>Spermatophyta</taxon>
        <taxon>Magnoliopsida</taxon>
        <taxon>eudicotyledons</taxon>
        <taxon>Gunneridae</taxon>
        <taxon>Pentapetalae</taxon>
        <taxon>asterids</taxon>
        <taxon>campanulids</taxon>
        <taxon>Asterales</taxon>
        <taxon>Asteraceae</taxon>
        <taxon>Asteroideae</taxon>
        <taxon>Anthemideae</taxon>
        <taxon>Anthemidinae</taxon>
        <taxon>Tanacetum</taxon>
    </lineage>
</organism>
<proteinExistence type="predicted"/>
<accession>A0A699Q5X7</accession>
<dbReference type="AlphaFoldDB" id="A0A699Q5X7"/>
<evidence type="ECO:0000313" key="1">
    <source>
        <dbReference type="EMBL" id="GFC61227.1"/>
    </source>
</evidence>
<reference evidence="1" key="1">
    <citation type="journal article" date="2019" name="Sci. Rep.">
        <title>Draft genome of Tanacetum cinerariifolium, the natural source of mosquito coil.</title>
        <authorList>
            <person name="Yamashiro T."/>
            <person name="Shiraishi A."/>
            <person name="Satake H."/>
            <person name="Nakayama K."/>
        </authorList>
    </citation>
    <scope>NUCLEOTIDE SEQUENCE</scope>
</reference>